<dbReference type="Pfam" id="PF00402">
    <property type="entry name" value="Calponin"/>
    <property type="match status" value="1"/>
</dbReference>
<protein>
    <recommendedName>
        <fullName evidence="2">Transgelin</fullName>
    </recommendedName>
</protein>
<dbReference type="InterPro" id="IPR001715">
    <property type="entry name" value="CH_dom"/>
</dbReference>
<dbReference type="PANTHER" id="PTHR47385:SF13">
    <property type="entry name" value="CALPONIN"/>
    <property type="match status" value="1"/>
</dbReference>
<evidence type="ECO:0000313" key="4">
    <source>
        <dbReference type="EMBL" id="KPI92866.1"/>
    </source>
</evidence>
<dbReference type="AlphaFoldDB" id="A0A194PHH6"/>
<dbReference type="PANTHER" id="PTHR47385">
    <property type="entry name" value="CALPONIN"/>
    <property type="match status" value="1"/>
</dbReference>
<dbReference type="CDD" id="cd21207">
    <property type="entry name" value="CH_dMP20-like"/>
    <property type="match status" value="1"/>
</dbReference>
<dbReference type="InterPro" id="IPR003096">
    <property type="entry name" value="SM22_calponin"/>
</dbReference>
<dbReference type="PROSITE" id="PS01052">
    <property type="entry name" value="CALPONIN_1"/>
    <property type="match status" value="1"/>
</dbReference>
<evidence type="ECO:0000313" key="5">
    <source>
        <dbReference type="Proteomes" id="UP000053268"/>
    </source>
</evidence>
<evidence type="ECO:0000256" key="1">
    <source>
        <dbReference type="ARBA" id="ARBA00009631"/>
    </source>
</evidence>
<evidence type="ECO:0000256" key="2">
    <source>
        <dbReference type="RuleBase" id="RU361224"/>
    </source>
</evidence>
<name>A0A194PHH6_PAPXU</name>
<organism evidence="4 5">
    <name type="scientific">Papilio xuthus</name>
    <name type="common">Asian swallowtail butterfly</name>
    <dbReference type="NCBI Taxonomy" id="66420"/>
    <lineage>
        <taxon>Eukaryota</taxon>
        <taxon>Metazoa</taxon>
        <taxon>Ecdysozoa</taxon>
        <taxon>Arthropoda</taxon>
        <taxon>Hexapoda</taxon>
        <taxon>Insecta</taxon>
        <taxon>Pterygota</taxon>
        <taxon>Neoptera</taxon>
        <taxon>Endopterygota</taxon>
        <taxon>Lepidoptera</taxon>
        <taxon>Glossata</taxon>
        <taxon>Ditrysia</taxon>
        <taxon>Papilionoidea</taxon>
        <taxon>Papilionidae</taxon>
        <taxon>Papilioninae</taxon>
        <taxon>Papilio</taxon>
    </lineage>
</organism>
<comment type="similarity">
    <text evidence="1 2">Belongs to the calponin family.</text>
</comment>
<evidence type="ECO:0000259" key="3">
    <source>
        <dbReference type="PROSITE" id="PS50021"/>
    </source>
</evidence>
<dbReference type="PRINTS" id="PR00888">
    <property type="entry name" value="SM22CALPONIN"/>
</dbReference>
<gene>
    <name evidence="4" type="ORF">RR46_14087</name>
</gene>
<reference evidence="4 5" key="1">
    <citation type="journal article" date="2015" name="Nat. Commun.">
        <title>Outbred genome sequencing and CRISPR/Cas9 gene editing in butterflies.</title>
        <authorList>
            <person name="Li X."/>
            <person name="Fan D."/>
            <person name="Zhang W."/>
            <person name="Liu G."/>
            <person name="Zhang L."/>
            <person name="Zhao L."/>
            <person name="Fang X."/>
            <person name="Chen L."/>
            <person name="Dong Y."/>
            <person name="Chen Y."/>
            <person name="Ding Y."/>
            <person name="Zhao R."/>
            <person name="Feng M."/>
            <person name="Zhu Y."/>
            <person name="Feng Y."/>
            <person name="Jiang X."/>
            <person name="Zhu D."/>
            <person name="Xiang H."/>
            <person name="Feng X."/>
            <person name="Li S."/>
            <person name="Wang J."/>
            <person name="Zhang G."/>
            <person name="Kronforst M.R."/>
            <person name="Wang W."/>
        </authorList>
    </citation>
    <scope>NUCLEOTIDE SEQUENCE [LARGE SCALE GENOMIC DNA]</scope>
    <source>
        <strain evidence="4">Ya'a_city_454_Px</strain>
        <tissue evidence="4">Whole body</tissue>
    </source>
</reference>
<dbReference type="SUPFAM" id="SSF47576">
    <property type="entry name" value="Calponin-homology domain, CH-domain"/>
    <property type="match status" value="1"/>
</dbReference>
<dbReference type="InterPro" id="IPR050606">
    <property type="entry name" value="Calponin-like"/>
</dbReference>
<dbReference type="InterPro" id="IPR036872">
    <property type="entry name" value="CH_dom_sf"/>
</dbReference>
<dbReference type="EMBL" id="KQ459603">
    <property type="protein sequence ID" value="KPI92866.1"/>
    <property type="molecule type" value="Genomic_DNA"/>
</dbReference>
<feature type="domain" description="Calponin-homology (CH)" evidence="3">
    <location>
        <begin position="100"/>
        <end position="205"/>
    </location>
</feature>
<dbReference type="Proteomes" id="UP000053268">
    <property type="component" value="Unassembled WGS sequence"/>
</dbReference>
<dbReference type="GO" id="GO:0051015">
    <property type="term" value="F:actin filament binding"/>
    <property type="evidence" value="ECO:0007669"/>
    <property type="project" value="TreeGrafter"/>
</dbReference>
<dbReference type="GO" id="GO:0015629">
    <property type="term" value="C:actin cytoskeleton"/>
    <property type="evidence" value="ECO:0007669"/>
    <property type="project" value="TreeGrafter"/>
</dbReference>
<keyword evidence="5" id="KW-1185">Reference proteome</keyword>
<dbReference type="Pfam" id="PF00307">
    <property type="entry name" value="CH"/>
    <property type="match status" value="1"/>
</dbReference>
<accession>A0A194PHH6</accession>
<dbReference type="PROSITE" id="PS51122">
    <property type="entry name" value="CALPONIN_2"/>
    <property type="match status" value="1"/>
</dbReference>
<dbReference type="STRING" id="66420.A0A194PHH6"/>
<proteinExistence type="inferred from homology"/>
<dbReference type="InterPro" id="IPR000557">
    <property type="entry name" value="Calponin_repeat"/>
</dbReference>
<dbReference type="GO" id="GO:0007015">
    <property type="term" value="P:actin filament organization"/>
    <property type="evidence" value="ECO:0007669"/>
    <property type="project" value="TreeGrafter"/>
</dbReference>
<sequence>MFLNVRHKIPATVPRCIRLMVKRAYSSIIYENKPNINESYLGVWNTFEMKGRHCCRVSGLDRTDRPVSAAISLGRLRRLPPAQQSALGGGGCHRAGKREPEKEVEAQKWIEAVIGEKFPADLPYELALRDGIILCKLMNRLQPGIITKVNVSGGDYKYMDNINQFQNACVKYGVPDVDLFQSTDLWDQKNIALVTQTIFALGRTAYKHPEWRGPFLGPRPAEENRREFSEDVLRAGQAVIGLQAGTNKLASQSGQSFGASRKIILGK</sequence>
<dbReference type="Gene3D" id="1.10.418.10">
    <property type="entry name" value="Calponin-like domain"/>
    <property type="match status" value="1"/>
</dbReference>
<dbReference type="SMART" id="SM00033">
    <property type="entry name" value="CH"/>
    <property type="match status" value="1"/>
</dbReference>
<dbReference type="PROSITE" id="PS50021">
    <property type="entry name" value="CH"/>
    <property type="match status" value="1"/>
</dbReference>